<sequence>MTERSAATAMDAFSGFVGSLAVNERGRGVRMRKRWRRKRATRVMSTSENAENGERESMDFGSLVPSKKFSEMEDEYLEENPLFDLISKVPPPELVARFNRSSPPEVQAAFRTTLMEMIGSLPSAMFPVQVRTLTNNVVQLMQTCIMTGYMFRSAQYRLSLIKSLNRSSLEGHVEPAEVDIIGASLVSEETGGALEAEIHAQEYVDSLRSEVEVLKSEISRYRTLEESTSGNLTNELTGYLTSLDSSALSEMTNSAGVEVIDAMRKLIDGVLGKQTNPSDPVETSLNELGERKTTTMLGWLPRGGRRQGLKCHPGFPLLCTISCCGAGPLHSQQQHSCFSTWSLVTFSKRLKCATTSIRILAYVRRPESILERLRWVRCSAAGHLQGEKRYQCVGERSSIKCWQN</sequence>
<feature type="compositionally biased region" description="Basic residues" evidence="1">
    <location>
        <begin position="31"/>
        <end position="41"/>
    </location>
</feature>
<dbReference type="Pfam" id="PF05542">
    <property type="entry name" value="DUF760"/>
    <property type="match status" value="2"/>
</dbReference>
<feature type="region of interest" description="Disordered" evidence="1">
    <location>
        <begin position="31"/>
        <end position="60"/>
    </location>
</feature>
<evidence type="ECO:0000313" key="2">
    <source>
        <dbReference type="EMBL" id="CAE0056185.1"/>
    </source>
</evidence>
<name>A0A7S2ZYZ3_9RHOD</name>
<dbReference type="EMBL" id="HBHW01031472">
    <property type="protein sequence ID" value="CAE0056185.1"/>
    <property type="molecule type" value="Transcribed_RNA"/>
</dbReference>
<gene>
    <name evidence="2" type="ORF">RMAR00112_LOCUS24227</name>
</gene>
<dbReference type="PANTHER" id="PTHR33598:SF4">
    <property type="entry name" value="OS02G0833400 PROTEIN"/>
    <property type="match status" value="1"/>
</dbReference>
<proteinExistence type="predicted"/>
<dbReference type="AlphaFoldDB" id="A0A7S2ZYZ3"/>
<accession>A0A7S2ZYZ3</accession>
<evidence type="ECO:0000256" key="1">
    <source>
        <dbReference type="SAM" id="MobiDB-lite"/>
    </source>
</evidence>
<dbReference type="InterPro" id="IPR008479">
    <property type="entry name" value="DUF760"/>
</dbReference>
<reference evidence="2" key="1">
    <citation type="submission" date="2021-01" db="EMBL/GenBank/DDBJ databases">
        <authorList>
            <person name="Corre E."/>
            <person name="Pelletier E."/>
            <person name="Niang G."/>
            <person name="Scheremetjew M."/>
            <person name="Finn R."/>
            <person name="Kale V."/>
            <person name="Holt S."/>
            <person name="Cochrane G."/>
            <person name="Meng A."/>
            <person name="Brown T."/>
            <person name="Cohen L."/>
        </authorList>
    </citation>
    <scope>NUCLEOTIDE SEQUENCE</scope>
    <source>
        <strain evidence="2">CCMP 769</strain>
    </source>
</reference>
<protein>
    <submittedName>
        <fullName evidence="2">Uncharacterized protein</fullName>
    </submittedName>
</protein>
<dbReference type="PANTHER" id="PTHR33598">
    <property type="entry name" value="OS02G0833400 PROTEIN"/>
    <property type="match status" value="1"/>
</dbReference>
<organism evidence="2">
    <name type="scientific">Rhodosorus marinus</name>
    <dbReference type="NCBI Taxonomy" id="101924"/>
    <lineage>
        <taxon>Eukaryota</taxon>
        <taxon>Rhodophyta</taxon>
        <taxon>Stylonematophyceae</taxon>
        <taxon>Stylonematales</taxon>
        <taxon>Stylonemataceae</taxon>
        <taxon>Rhodosorus</taxon>
    </lineage>
</organism>